<reference evidence="1 2" key="1">
    <citation type="submission" date="2017-06" db="EMBL/GenBank/DDBJ databases">
        <authorList>
            <consortium name="Pathogen Informatics"/>
        </authorList>
    </citation>
    <scope>NUCLEOTIDE SEQUENCE [LARGE SCALE GENOMIC DNA]</scope>
    <source>
        <strain evidence="1 2">NCTC13788</strain>
    </source>
</reference>
<dbReference type="SUPFAM" id="SSF48452">
    <property type="entry name" value="TPR-like"/>
    <property type="match status" value="1"/>
</dbReference>
<accession>A0A239T0U1</accession>
<organism evidence="1 2">
    <name type="scientific">Streptococcus merionis</name>
    <dbReference type="NCBI Taxonomy" id="400065"/>
    <lineage>
        <taxon>Bacteria</taxon>
        <taxon>Bacillati</taxon>
        <taxon>Bacillota</taxon>
        <taxon>Bacilli</taxon>
        <taxon>Lactobacillales</taxon>
        <taxon>Streptococcaceae</taxon>
        <taxon>Streptococcus</taxon>
    </lineage>
</organism>
<dbReference type="EMBL" id="LT906439">
    <property type="protein sequence ID" value="SNU90574.1"/>
    <property type="molecule type" value="Genomic_DNA"/>
</dbReference>
<dbReference type="KEGG" id="smen:SAMEA4412692_1916"/>
<name>A0A239T0U1_9STRE</name>
<evidence type="ECO:0000313" key="1">
    <source>
        <dbReference type="EMBL" id="SNU90574.1"/>
    </source>
</evidence>
<keyword evidence="2" id="KW-1185">Reference proteome</keyword>
<dbReference type="AlphaFoldDB" id="A0A239T0U1"/>
<gene>
    <name evidence="1" type="ORF">SAMEA4412692_01916</name>
</gene>
<proteinExistence type="predicted"/>
<dbReference type="RefSeq" id="WP_018374013.1">
    <property type="nucleotide sequence ID" value="NZ_LT906439.1"/>
</dbReference>
<sequence>MEKGFLHQQKGLQAYSDKNFSLAEKELNTAISLGFVSPGAVRKLATLYRKQKEYNKEVKLLELAIVEIPKSKEFHKTDLSYFRDRLLKARKLLKI</sequence>
<evidence type="ECO:0008006" key="3">
    <source>
        <dbReference type="Google" id="ProtNLM"/>
    </source>
</evidence>
<evidence type="ECO:0000313" key="2">
    <source>
        <dbReference type="Proteomes" id="UP000215185"/>
    </source>
</evidence>
<dbReference type="Gene3D" id="1.25.40.10">
    <property type="entry name" value="Tetratricopeptide repeat domain"/>
    <property type="match status" value="1"/>
</dbReference>
<protein>
    <recommendedName>
        <fullName evidence="3">Tetratricopeptide repeat protein</fullName>
    </recommendedName>
</protein>
<dbReference type="InterPro" id="IPR011990">
    <property type="entry name" value="TPR-like_helical_dom_sf"/>
</dbReference>
<dbReference type="Proteomes" id="UP000215185">
    <property type="component" value="Chromosome 1"/>
</dbReference>